<dbReference type="AlphaFoldDB" id="A0A975K3S7"/>
<keyword evidence="5" id="KW-1185">Reference proteome</keyword>
<dbReference type="PANTHER" id="PTHR33619">
    <property type="entry name" value="POLYSACCHARIDE EXPORT PROTEIN GFCE-RELATED"/>
    <property type="match status" value="1"/>
</dbReference>
<dbReference type="Proteomes" id="UP000681425">
    <property type="component" value="Chromosome"/>
</dbReference>
<reference evidence="4" key="1">
    <citation type="submission" date="2021-04" db="EMBL/GenBank/DDBJ databases">
        <title>Isolation of p-tert-butylphenol degrading bacteria Sphingobium phenoxybenzoativorans Tas13 from active sludge.</title>
        <authorList>
            <person name="Li Y."/>
        </authorList>
    </citation>
    <scope>NUCLEOTIDE SEQUENCE</scope>
    <source>
        <strain evidence="4">Tas13</strain>
    </source>
</reference>
<evidence type="ECO:0000256" key="1">
    <source>
        <dbReference type="ARBA" id="ARBA00022729"/>
    </source>
</evidence>
<evidence type="ECO:0000259" key="2">
    <source>
        <dbReference type="Pfam" id="PF02563"/>
    </source>
</evidence>
<accession>A0A975K3S7</accession>
<dbReference type="Gene3D" id="3.10.560.10">
    <property type="entry name" value="Outer membrane lipoprotein wza domain like"/>
    <property type="match status" value="1"/>
</dbReference>
<dbReference type="InterPro" id="IPR049712">
    <property type="entry name" value="Poly_export"/>
</dbReference>
<evidence type="ECO:0000313" key="5">
    <source>
        <dbReference type="Proteomes" id="UP000681425"/>
    </source>
</evidence>
<dbReference type="InterPro" id="IPR003715">
    <property type="entry name" value="Poly_export_N"/>
</dbReference>
<dbReference type="EMBL" id="CP073910">
    <property type="protein sequence ID" value="QUT04340.1"/>
    <property type="molecule type" value="Genomic_DNA"/>
</dbReference>
<evidence type="ECO:0000313" key="4">
    <source>
        <dbReference type="EMBL" id="QUT04340.1"/>
    </source>
</evidence>
<name>A0A975K3S7_9SPHN</name>
<feature type="domain" description="Soluble ligand binding" evidence="3">
    <location>
        <begin position="70"/>
        <end position="122"/>
    </location>
</feature>
<dbReference type="Gene3D" id="3.30.1950.10">
    <property type="entry name" value="wza like domain"/>
    <property type="match status" value="1"/>
</dbReference>
<dbReference type="InterPro" id="IPR019554">
    <property type="entry name" value="Soluble_ligand-bd"/>
</dbReference>
<dbReference type="Pfam" id="PF02563">
    <property type="entry name" value="Poly_export"/>
    <property type="match status" value="1"/>
</dbReference>
<dbReference type="Pfam" id="PF10531">
    <property type="entry name" value="SLBB"/>
    <property type="match status" value="1"/>
</dbReference>
<dbReference type="PANTHER" id="PTHR33619:SF3">
    <property type="entry name" value="POLYSACCHARIDE EXPORT PROTEIN GFCE-RELATED"/>
    <property type="match status" value="1"/>
</dbReference>
<keyword evidence="1" id="KW-0732">Signal</keyword>
<evidence type="ECO:0000259" key="3">
    <source>
        <dbReference type="Pfam" id="PF10531"/>
    </source>
</evidence>
<proteinExistence type="predicted"/>
<organism evidence="4 5">
    <name type="scientific">Sphingobium phenoxybenzoativorans</name>
    <dbReference type="NCBI Taxonomy" id="1592790"/>
    <lineage>
        <taxon>Bacteria</taxon>
        <taxon>Pseudomonadati</taxon>
        <taxon>Pseudomonadota</taxon>
        <taxon>Alphaproteobacteria</taxon>
        <taxon>Sphingomonadales</taxon>
        <taxon>Sphingomonadaceae</taxon>
        <taxon>Sphingobium</taxon>
    </lineage>
</organism>
<gene>
    <name evidence="4" type="ORF">KFK14_14785</name>
</gene>
<dbReference type="GO" id="GO:0015159">
    <property type="term" value="F:polysaccharide transmembrane transporter activity"/>
    <property type="evidence" value="ECO:0007669"/>
    <property type="project" value="InterPro"/>
</dbReference>
<dbReference type="KEGG" id="spph:KFK14_14785"/>
<protein>
    <submittedName>
        <fullName evidence="4">Polysaccharide biosynthesis/export family protein</fullName>
    </submittedName>
</protein>
<sequence length="179" mass="18793">MVDVFEVPELSGKEIQAASDGSIAFPLIGSIEAAGMTTDELAAIVAARLRENFVKNPQVTVSLQKTVSQVVTVDGEVNEPGLYPVIGQMTLRKAIASAKGAKAAARLGRVAIYRKVNDQDMAAVYNLTAIYRGAYADPEIFAGDIVVVGSSQTGRIFKGIKAPASLMDAPLVVAIRAGE</sequence>
<feature type="domain" description="Polysaccharide export protein N-terminal" evidence="2">
    <location>
        <begin position="2"/>
        <end position="63"/>
    </location>
</feature>